<comment type="caution">
    <text evidence="1">The sequence shown here is derived from an EMBL/GenBank/DDBJ whole genome shotgun (WGS) entry which is preliminary data.</text>
</comment>
<name>A0ABR3VEM1_HUMIN</name>
<gene>
    <name evidence="1" type="ORF">VTJ49DRAFT_731</name>
</gene>
<evidence type="ECO:0000313" key="1">
    <source>
        <dbReference type="EMBL" id="KAL1840157.1"/>
    </source>
</evidence>
<sequence length="105" mass="11504">MIADYSPGDPSLPQAVWIPVAATEEFYITVFLLLNATGKLTIERTSIFRRSITTDLVKDIGVPRSKTLEEVDKLIVFKDEKAVKNTSAISKDELAVTALLLAHGS</sequence>
<dbReference type="EMBL" id="JAZGSY010000124">
    <property type="protein sequence ID" value="KAL1840157.1"/>
    <property type="molecule type" value="Genomic_DNA"/>
</dbReference>
<protein>
    <submittedName>
        <fullName evidence="1">Uncharacterized protein</fullName>
    </submittedName>
</protein>
<dbReference type="Proteomes" id="UP001583172">
    <property type="component" value="Unassembled WGS sequence"/>
</dbReference>
<evidence type="ECO:0000313" key="2">
    <source>
        <dbReference type="Proteomes" id="UP001583172"/>
    </source>
</evidence>
<reference evidence="1 2" key="1">
    <citation type="journal article" date="2024" name="Commun. Biol.">
        <title>Comparative genomic analysis of thermophilic fungi reveals convergent evolutionary adaptations and gene losses.</title>
        <authorList>
            <person name="Steindorff A.S."/>
            <person name="Aguilar-Pontes M.V."/>
            <person name="Robinson A.J."/>
            <person name="Andreopoulos B."/>
            <person name="LaButti K."/>
            <person name="Kuo A."/>
            <person name="Mondo S."/>
            <person name="Riley R."/>
            <person name="Otillar R."/>
            <person name="Haridas S."/>
            <person name="Lipzen A."/>
            <person name="Grimwood J."/>
            <person name="Schmutz J."/>
            <person name="Clum A."/>
            <person name="Reid I.D."/>
            <person name="Moisan M.C."/>
            <person name="Butler G."/>
            <person name="Nguyen T.T.M."/>
            <person name="Dewar K."/>
            <person name="Conant G."/>
            <person name="Drula E."/>
            <person name="Henrissat B."/>
            <person name="Hansel C."/>
            <person name="Singer S."/>
            <person name="Hutchinson M.I."/>
            <person name="de Vries R.P."/>
            <person name="Natvig D.O."/>
            <person name="Powell A.J."/>
            <person name="Tsang A."/>
            <person name="Grigoriev I.V."/>
        </authorList>
    </citation>
    <scope>NUCLEOTIDE SEQUENCE [LARGE SCALE GENOMIC DNA]</scope>
    <source>
        <strain evidence="1 2">CBS 620.91</strain>
    </source>
</reference>
<organism evidence="1 2">
    <name type="scientific">Humicola insolens</name>
    <name type="common">Soft-rot fungus</name>
    <dbReference type="NCBI Taxonomy" id="85995"/>
    <lineage>
        <taxon>Eukaryota</taxon>
        <taxon>Fungi</taxon>
        <taxon>Dikarya</taxon>
        <taxon>Ascomycota</taxon>
        <taxon>Pezizomycotina</taxon>
        <taxon>Sordariomycetes</taxon>
        <taxon>Sordariomycetidae</taxon>
        <taxon>Sordariales</taxon>
        <taxon>Chaetomiaceae</taxon>
        <taxon>Mycothermus</taxon>
    </lineage>
</organism>
<proteinExistence type="predicted"/>
<accession>A0ABR3VEM1</accession>
<keyword evidence="2" id="KW-1185">Reference proteome</keyword>